<dbReference type="SUPFAM" id="SSF143422">
    <property type="entry name" value="Transposase IS200-like"/>
    <property type="match status" value="1"/>
</dbReference>
<dbReference type="Proteomes" id="UP001377692">
    <property type="component" value="Unassembled WGS sequence"/>
</dbReference>
<dbReference type="InterPro" id="IPR002686">
    <property type="entry name" value="Transposase_17"/>
</dbReference>
<dbReference type="SMART" id="SM01321">
    <property type="entry name" value="Y1_Tnp"/>
    <property type="match status" value="1"/>
</dbReference>
<dbReference type="EMBL" id="JBBHLD010000016">
    <property type="protein sequence ID" value="MEJ5906507.1"/>
    <property type="molecule type" value="Genomic_DNA"/>
</dbReference>
<dbReference type="NCBIfam" id="NF047646">
    <property type="entry name" value="REP_Tyr_transpos"/>
    <property type="match status" value="1"/>
</dbReference>
<dbReference type="InterPro" id="IPR052715">
    <property type="entry name" value="RAYT_transposase"/>
</dbReference>
<accession>A0ABU8R9E2</accession>
<reference evidence="2 3" key="1">
    <citation type="submission" date="2024-02" db="EMBL/GenBank/DDBJ databases">
        <title>Identification of pathogenicity and growth-promoting functions of Pseudomonas putida variants.</title>
        <authorList>
            <person name="Sun J."/>
        </authorList>
    </citation>
    <scope>NUCLEOTIDE SEQUENCE [LARGE SCALE GENOMIC DNA]</scope>
    <source>
        <strain evidence="2 3">A04</strain>
    </source>
</reference>
<evidence type="ECO:0000259" key="1">
    <source>
        <dbReference type="SMART" id="SM01321"/>
    </source>
</evidence>
<dbReference type="InterPro" id="IPR036515">
    <property type="entry name" value="Transposase_17_sf"/>
</dbReference>
<evidence type="ECO:0000313" key="2">
    <source>
        <dbReference type="EMBL" id="MEJ5906507.1"/>
    </source>
</evidence>
<protein>
    <submittedName>
        <fullName evidence="2">Transposase</fullName>
    </submittedName>
</protein>
<dbReference type="Gene3D" id="3.30.70.1290">
    <property type="entry name" value="Transposase IS200-like"/>
    <property type="match status" value="1"/>
</dbReference>
<dbReference type="PANTHER" id="PTHR36966:SF1">
    <property type="entry name" value="REP-ASSOCIATED TYROSINE TRANSPOSASE"/>
    <property type="match status" value="1"/>
</dbReference>
<dbReference type="PANTHER" id="PTHR36966">
    <property type="entry name" value="REP-ASSOCIATED TYROSINE TRANSPOSASE"/>
    <property type="match status" value="1"/>
</dbReference>
<name>A0ABU8R9E2_9PSED</name>
<evidence type="ECO:0000313" key="3">
    <source>
        <dbReference type="Proteomes" id="UP001377692"/>
    </source>
</evidence>
<dbReference type="Pfam" id="PF01797">
    <property type="entry name" value="Y1_Tnp"/>
    <property type="match status" value="1"/>
</dbReference>
<proteinExistence type="predicted"/>
<comment type="caution">
    <text evidence="2">The sequence shown here is derived from an EMBL/GenBank/DDBJ whole genome shotgun (WGS) entry which is preliminary data.</text>
</comment>
<organism evidence="2 3">
    <name type="scientific">Pseudomonas kermanshahensis</name>
    <dbReference type="NCBI Taxonomy" id="2745482"/>
    <lineage>
        <taxon>Bacteria</taxon>
        <taxon>Pseudomonadati</taxon>
        <taxon>Pseudomonadota</taxon>
        <taxon>Gammaproteobacteria</taxon>
        <taxon>Pseudomonadales</taxon>
        <taxon>Pseudomonadaceae</taxon>
        <taxon>Pseudomonas</taxon>
    </lineage>
</organism>
<keyword evidence="3" id="KW-1185">Reference proteome</keyword>
<dbReference type="RefSeq" id="WP_339550114.1">
    <property type="nucleotide sequence ID" value="NZ_JBBHLD010000016.1"/>
</dbReference>
<sequence>MPKPHGCMLRRARYSEPGRLYMLTTATHQRRPLFQDFHLARMIIQNLRHAEEKNHCRSLAWVVMPDHVHWLLELGEVTLSVLMQRVKSRSSHALRKAGIKVSPVWQAGYHDRALRQDEDVLRVARYIIANPVRAGLVARIGDYPHWDAVWV</sequence>
<gene>
    <name evidence="2" type="ORF">V7V80_17630</name>
</gene>
<feature type="domain" description="Transposase IS200-like" evidence="1">
    <location>
        <begin position="16"/>
        <end position="130"/>
    </location>
</feature>